<dbReference type="Proteomes" id="UP001156690">
    <property type="component" value="Unassembled WGS sequence"/>
</dbReference>
<keyword evidence="5 11" id="KW-0028">Amino-acid biosynthesis</keyword>
<dbReference type="InterPro" id="IPR022985">
    <property type="entry name" value="Sulfate_CysZ"/>
</dbReference>
<dbReference type="Pfam" id="PF07264">
    <property type="entry name" value="EI24"/>
    <property type="match status" value="1"/>
</dbReference>
<keyword evidence="7 11" id="KW-1133">Transmembrane helix</keyword>
<protein>
    <recommendedName>
        <fullName evidence="11">Sulfate transporter CysZ</fullName>
    </recommendedName>
</protein>
<evidence type="ECO:0000256" key="5">
    <source>
        <dbReference type="ARBA" id="ARBA00022605"/>
    </source>
</evidence>
<evidence type="ECO:0000256" key="7">
    <source>
        <dbReference type="ARBA" id="ARBA00022989"/>
    </source>
</evidence>
<dbReference type="RefSeq" id="WP_126607844.1">
    <property type="nucleotide sequence ID" value="NZ_AP025144.1"/>
</dbReference>
<name>A0AAV5NM80_9VIBR</name>
<dbReference type="HAMAP" id="MF_00468">
    <property type="entry name" value="CysZ"/>
    <property type="match status" value="1"/>
</dbReference>
<dbReference type="PANTHER" id="PTHR37468">
    <property type="entry name" value="SULFATE TRANSPORTER CYSZ"/>
    <property type="match status" value="1"/>
</dbReference>
<gene>
    <name evidence="11 12" type="primary">cysZ</name>
    <name evidence="12" type="ORF">GCM10007932_07590</name>
</gene>
<keyword evidence="9 11" id="KW-0472">Membrane</keyword>
<evidence type="ECO:0000313" key="13">
    <source>
        <dbReference type="Proteomes" id="UP001156690"/>
    </source>
</evidence>
<evidence type="ECO:0000256" key="4">
    <source>
        <dbReference type="ARBA" id="ARBA00022519"/>
    </source>
</evidence>
<dbReference type="GO" id="GO:0019344">
    <property type="term" value="P:cysteine biosynthetic process"/>
    <property type="evidence" value="ECO:0007669"/>
    <property type="project" value="UniProtKB-UniRule"/>
</dbReference>
<feature type="transmembrane region" description="Helical" evidence="11">
    <location>
        <begin position="67"/>
        <end position="88"/>
    </location>
</feature>
<feature type="transmembrane region" description="Helical" evidence="11">
    <location>
        <begin position="27"/>
        <end position="47"/>
    </location>
</feature>
<keyword evidence="8 11" id="KW-0764">Sulfate transport</keyword>
<keyword evidence="10 11" id="KW-0198">Cysteine biosynthesis</keyword>
<accession>A0AAV5NM80</accession>
<feature type="transmembrane region" description="Helical" evidence="11">
    <location>
        <begin position="139"/>
        <end position="159"/>
    </location>
</feature>
<organism evidence="12 13">
    <name type="scientific">Vibrio penaeicida</name>
    <dbReference type="NCBI Taxonomy" id="104609"/>
    <lineage>
        <taxon>Bacteria</taxon>
        <taxon>Pseudomonadati</taxon>
        <taxon>Pseudomonadota</taxon>
        <taxon>Gammaproteobacteria</taxon>
        <taxon>Vibrionales</taxon>
        <taxon>Vibrionaceae</taxon>
        <taxon>Vibrio</taxon>
    </lineage>
</organism>
<dbReference type="PANTHER" id="PTHR37468:SF1">
    <property type="entry name" value="SULFATE TRANSPORTER CYSZ"/>
    <property type="match status" value="1"/>
</dbReference>
<dbReference type="InterPro" id="IPR050480">
    <property type="entry name" value="CysZ-like"/>
</dbReference>
<dbReference type="GO" id="GO:0009675">
    <property type="term" value="F:high-affinity sulfate:proton symporter activity"/>
    <property type="evidence" value="ECO:0007669"/>
    <property type="project" value="TreeGrafter"/>
</dbReference>
<dbReference type="NCBIfam" id="NF003433">
    <property type="entry name" value="PRK04949.1"/>
    <property type="match status" value="1"/>
</dbReference>
<comment type="function">
    <text evidence="11">High affinity, high specificity proton-dependent sulfate transporter, which mediates sulfate uptake. Provides the sulfur source for the cysteine synthesis pathway.</text>
</comment>
<proteinExistence type="inferred from homology"/>
<evidence type="ECO:0000256" key="11">
    <source>
        <dbReference type="HAMAP-Rule" id="MF_00468"/>
    </source>
</evidence>
<keyword evidence="3 11" id="KW-1003">Cell membrane</keyword>
<dbReference type="AlphaFoldDB" id="A0AAV5NM80"/>
<reference evidence="13" key="1">
    <citation type="journal article" date="2019" name="Int. J. Syst. Evol. Microbiol.">
        <title>The Global Catalogue of Microorganisms (GCM) 10K type strain sequencing project: providing services to taxonomists for standard genome sequencing and annotation.</title>
        <authorList>
            <consortium name="The Broad Institute Genomics Platform"/>
            <consortium name="The Broad Institute Genome Sequencing Center for Infectious Disease"/>
            <person name="Wu L."/>
            <person name="Ma J."/>
        </authorList>
    </citation>
    <scope>NUCLEOTIDE SEQUENCE [LARGE SCALE GENOMIC DNA]</scope>
    <source>
        <strain evidence="13">NBRC 15640</strain>
    </source>
</reference>
<dbReference type="GO" id="GO:0000103">
    <property type="term" value="P:sulfate assimilation"/>
    <property type="evidence" value="ECO:0007669"/>
    <property type="project" value="InterPro"/>
</dbReference>
<evidence type="ECO:0000256" key="2">
    <source>
        <dbReference type="ARBA" id="ARBA00022448"/>
    </source>
</evidence>
<feature type="transmembrane region" description="Helical" evidence="11">
    <location>
        <begin position="205"/>
        <end position="238"/>
    </location>
</feature>
<evidence type="ECO:0000313" key="12">
    <source>
        <dbReference type="EMBL" id="GLQ71399.1"/>
    </source>
</evidence>
<keyword evidence="2 11" id="KW-0813">Transport</keyword>
<comment type="subcellular location">
    <subcellularLocation>
        <location evidence="11">Cell inner membrane</location>
        <topology evidence="11">Multi-pass membrane protein</topology>
    </subcellularLocation>
    <subcellularLocation>
        <location evidence="1">Membrane</location>
        <topology evidence="1">Multi-pass membrane protein</topology>
    </subcellularLocation>
</comment>
<sequence>MTTNNRSGIGYFFHGFELAFQPGIRRFVILPLLVNILLIGGAIYLLFSNLNQWIDAWLGYLPDMLSWLSYLLWPLLALAILATFTYLFSTIANFVAAPFNGLLAEQLEAKLTGKKLSDQSILSLLKDVPRILGREWRKLMYYLPKALGLFILLLIPALGQTIGPILWFLFSAWMMAIQYCDYPFDNHKVSFQDMRNDLKQNQSASYGFGFMVTLFTMVPILNLFVMPVAVCGATAMWVDKYRLQYVR</sequence>
<evidence type="ECO:0000256" key="6">
    <source>
        <dbReference type="ARBA" id="ARBA00022692"/>
    </source>
</evidence>
<comment type="caution">
    <text evidence="12">The sequence shown here is derived from an EMBL/GenBank/DDBJ whole genome shotgun (WGS) entry which is preliminary data.</text>
</comment>
<keyword evidence="4 11" id="KW-0997">Cell inner membrane</keyword>
<keyword evidence="6 11" id="KW-0812">Transmembrane</keyword>
<dbReference type="EMBL" id="BSNX01000007">
    <property type="protein sequence ID" value="GLQ71399.1"/>
    <property type="molecule type" value="Genomic_DNA"/>
</dbReference>
<dbReference type="InterPro" id="IPR059112">
    <property type="entry name" value="CysZ/EI24"/>
</dbReference>
<dbReference type="GO" id="GO:0005886">
    <property type="term" value="C:plasma membrane"/>
    <property type="evidence" value="ECO:0007669"/>
    <property type="project" value="UniProtKB-SubCell"/>
</dbReference>
<evidence type="ECO:0000256" key="9">
    <source>
        <dbReference type="ARBA" id="ARBA00023136"/>
    </source>
</evidence>
<keyword evidence="13" id="KW-1185">Reference proteome</keyword>
<evidence type="ECO:0000256" key="8">
    <source>
        <dbReference type="ARBA" id="ARBA00023032"/>
    </source>
</evidence>
<evidence type="ECO:0000256" key="10">
    <source>
        <dbReference type="ARBA" id="ARBA00023192"/>
    </source>
</evidence>
<comment type="similarity">
    <text evidence="11">Belongs to the CysZ family.</text>
</comment>
<evidence type="ECO:0000256" key="3">
    <source>
        <dbReference type="ARBA" id="ARBA00022475"/>
    </source>
</evidence>
<evidence type="ECO:0000256" key="1">
    <source>
        <dbReference type="ARBA" id="ARBA00004141"/>
    </source>
</evidence>